<keyword evidence="5" id="KW-0793">Thylakoid</keyword>
<sequence>MVSTAPTAKFGLDSDTIFELWPTSGIDEVQAVIRAVYRQVLGNPHIMESERLVNAESQLCDGSISVREFVRAVAKSDFYRARYFESCAPYRFIELNFKHLLGRAPLDQTEISEHIRICIEQGYDAEIDSYINSDEYQNNFGDDTVPYYCGATSQIGQKQVGYNRTLSLVRGRPEIDSSIKSSCLVEAVATNSTSEIVPLAGCRAAAYADATEKMFKIVVRGAMYSGRRRRSTTEYIVPGSKMTPQIQRINRTSGTIVSITEIS</sequence>
<comment type="similarity">
    <text evidence="7">Belongs to the phycobilisome linker protein family.</text>
</comment>
<evidence type="ECO:0000256" key="3">
    <source>
        <dbReference type="ARBA" id="ARBA00022549"/>
    </source>
</evidence>
<feature type="domain" description="CpcD-like" evidence="8">
    <location>
        <begin position="212"/>
        <end position="262"/>
    </location>
</feature>
<name>A0A1U7N8S7_9CYAN</name>
<dbReference type="PANTHER" id="PTHR34011">
    <property type="entry name" value="PHYCOBILISOME 32.1 KDA LINKER POLYPEPTIDE, PHYCOCYANIN-ASSOCIATED, ROD 2-RELATED"/>
    <property type="match status" value="1"/>
</dbReference>
<dbReference type="PROSITE" id="PS51441">
    <property type="entry name" value="CPCD_LIKE"/>
    <property type="match status" value="1"/>
</dbReference>
<keyword evidence="6" id="KW-0472">Membrane</keyword>
<dbReference type="GO" id="GO:0031676">
    <property type="term" value="C:plasma membrane-derived thylakoid membrane"/>
    <property type="evidence" value="ECO:0007669"/>
    <property type="project" value="UniProtKB-SubCell"/>
</dbReference>
<dbReference type="SMART" id="SM01094">
    <property type="entry name" value="CpcD"/>
    <property type="match status" value="1"/>
</dbReference>
<proteinExistence type="inferred from homology"/>
<dbReference type="Proteomes" id="UP000186657">
    <property type="component" value="Unassembled WGS sequence"/>
</dbReference>
<evidence type="ECO:0000256" key="7">
    <source>
        <dbReference type="PROSITE-ProRule" id="PRU00775"/>
    </source>
</evidence>
<evidence type="ECO:0000313" key="10">
    <source>
        <dbReference type="EMBL" id="OLT62325.1"/>
    </source>
</evidence>
<dbReference type="Pfam" id="PF00427">
    <property type="entry name" value="PBS_linker_poly"/>
    <property type="match status" value="1"/>
</dbReference>
<evidence type="ECO:0000256" key="4">
    <source>
        <dbReference type="ARBA" id="ARBA00022738"/>
    </source>
</evidence>
<evidence type="ECO:0000256" key="5">
    <source>
        <dbReference type="ARBA" id="ARBA00023078"/>
    </source>
</evidence>
<dbReference type="InterPro" id="IPR016470">
    <property type="entry name" value="Phycobilisome"/>
</dbReference>
<dbReference type="PANTHER" id="PTHR34011:SF6">
    <property type="entry name" value="PHYCOBILIPROTEIN APCE"/>
    <property type="match status" value="1"/>
</dbReference>
<feature type="domain" description="PBS-linker" evidence="9">
    <location>
        <begin position="1"/>
        <end position="177"/>
    </location>
</feature>
<keyword evidence="2" id="KW-0602">Photosynthesis</keyword>
<keyword evidence="4 7" id="KW-0605">Phycobilisome</keyword>
<comment type="caution">
    <text evidence="10">The sequence shown here is derived from an EMBL/GenBank/DDBJ whole genome shotgun (WGS) entry which is preliminary data.</text>
</comment>
<dbReference type="EMBL" id="MKZS01000001">
    <property type="protein sequence ID" value="OLT62325.1"/>
    <property type="molecule type" value="Genomic_DNA"/>
</dbReference>
<evidence type="ECO:0000259" key="8">
    <source>
        <dbReference type="PROSITE" id="PS51441"/>
    </source>
</evidence>
<evidence type="ECO:0000256" key="6">
    <source>
        <dbReference type="ARBA" id="ARBA00023136"/>
    </source>
</evidence>
<keyword evidence="3" id="KW-0042">Antenna complex</keyword>
<comment type="subcellular location">
    <subcellularLocation>
        <location evidence="1">Cellular thylakoid membrane</location>
        <topology evidence="1">Peripheral membrane protein</topology>
        <orientation evidence="1">Cytoplasmic side</orientation>
    </subcellularLocation>
</comment>
<keyword evidence="11" id="KW-1185">Reference proteome</keyword>
<dbReference type="InterPro" id="IPR008213">
    <property type="entry name" value="CpcD-like_dom"/>
</dbReference>
<dbReference type="AlphaFoldDB" id="A0A1U7N8S7"/>
<evidence type="ECO:0000256" key="2">
    <source>
        <dbReference type="ARBA" id="ARBA00022531"/>
    </source>
</evidence>
<dbReference type="PIRSF" id="PIRSF005898">
    <property type="entry name" value="Phycobilisome_CpeC/CpcI"/>
    <property type="match status" value="1"/>
</dbReference>
<evidence type="ECO:0000256" key="1">
    <source>
        <dbReference type="ARBA" id="ARBA00004445"/>
    </source>
</evidence>
<protein>
    <submittedName>
        <fullName evidence="10">Photosystem I reaction center subunit XII</fullName>
    </submittedName>
</protein>
<dbReference type="GO" id="GO:0015979">
    <property type="term" value="P:photosynthesis"/>
    <property type="evidence" value="ECO:0007669"/>
    <property type="project" value="UniProtKB-KW"/>
</dbReference>
<dbReference type="GO" id="GO:0030089">
    <property type="term" value="C:phycobilisome"/>
    <property type="evidence" value="ECO:0007669"/>
    <property type="project" value="UniProtKB-UniRule"/>
</dbReference>
<evidence type="ECO:0000313" key="11">
    <source>
        <dbReference type="Proteomes" id="UP000186657"/>
    </source>
</evidence>
<dbReference type="InterPro" id="IPR038255">
    <property type="entry name" value="PBS_linker_sf"/>
</dbReference>
<dbReference type="Pfam" id="PF01383">
    <property type="entry name" value="CpcD"/>
    <property type="match status" value="1"/>
</dbReference>
<gene>
    <name evidence="10" type="ORF">BJP37_28195</name>
</gene>
<dbReference type="InterPro" id="IPR001297">
    <property type="entry name" value="PBS_linker_dom"/>
</dbReference>
<dbReference type="Gene3D" id="1.10.3130.20">
    <property type="entry name" value="Phycobilisome linker domain"/>
    <property type="match status" value="1"/>
</dbReference>
<evidence type="ECO:0000259" key="9">
    <source>
        <dbReference type="PROSITE" id="PS51445"/>
    </source>
</evidence>
<dbReference type="RefSeq" id="WP_075904220.1">
    <property type="nucleotide sequence ID" value="NZ_MKZS01000001.1"/>
</dbReference>
<dbReference type="PROSITE" id="PS51445">
    <property type="entry name" value="PBS_LINKER"/>
    <property type="match status" value="1"/>
</dbReference>
<organism evidence="10 11">
    <name type="scientific">Moorena bouillonii PNG</name>
    <dbReference type="NCBI Taxonomy" id="568701"/>
    <lineage>
        <taxon>Bacteria</taxon>
        <taxon>Bacillati</taxon>
        <taxon>Cyanobacteriota</taxon>
        <taxon>Cyanophyceae</taxon>
        <taxon>Coleofasciculales</taxon>
        <taxon>Coleofasciculaceae</taxon>
        <taxon>Moorena</taxon>
    </lineage>
</organism>
<accession>A0A1U7N8S7</accession>
<reference evidence="10 11" key="1">
    <citation type="submission" date="2016-10" db="EMBL/GenBank/DDBJ databases">
        <title>Comparative genomics uncovers the prolific and rare metabolic potential of the cyanobacterial genus Moorea.</title>
        <authorList>
            <person name="Leao T."/>
            <person name="Castelao G."/>
            <person name="Korobeynikov A."/>
            <person name="Monroe E.A."/>
            <person name="Podell S."/>
            <person name="Glukhov E."/>
            <person name="Allen E."/>
            <person name="Gerwick W.H."/>
            <person name="Gerwick L."/>
        </authorList>
    </citation>
    <scope>NUCLEOTIDE SEQUENCE [LARGE SCALE GENOMIC DNA]</scope>
    <source>
        <strain evidence="10 11">PNG5-198</strain>
    </source>
</reference>